<proteinExistence type="inferred from homology"/>
<comment type="similarity">
    <text evidence="1">Belongs to the MAGUK family.</text>
</comment>
<dbReference type="Gene3D" id="2.30.30.40">
    <property type="entry name" value="SH3 Domains"/>
    <property type="match status" value="1"/>
</dbReference>
<dbReference type="InterPro" id="IPR050716">
    <property type="entry name" value="MAGUK"/>
</dbReference>
<dbReference type="STRING" id="109280.ENSHCOP00000001010"/>
<evidence type="ECO:0000256" key="2">
    <source>
        <dbReference type="ARBA" id="ARBA00022443"/>
    </source>
</evidence>
<dbReference type="InterPro" id="IPR008145">
    <property type="entry name" value="GK/Ca_channel_bsu"/>
</dbReference>
<dbReference type="Pfam" id="PF00595">
    <property type="entry name" value="PDZ"/>
    <property type="match status" value="1"/>
</dbReference>
<evidence type="ECO:0000256" key="1">
    <source>
        <dbReference type="ARBA" id="ARBA00007014"/>
    </source>
</evidence>
<protein>
    <submittedName>
        <fullName evidence="7">Membrane protein, palmitoylated 4a (MAGUK p55 subfamily member 4)</fullName>
    </submittedName>
</protein>
<reference evidence="7" key="2">
    <citation type="submission" date="2025-09" db="UniProtKB">
        <authorList>
            <consortium name="Ensembl"/>
        </authorList>
    </citation>
    <scope>IDENTIFICATION</scope>
</reference>
<dbReference type="PANTHER" id="PTHR23122">
    <property type="entry name" value="MEMBRANE-ASSOCIATED GUANYLATE KINASE MAGUK"/>
    <property type="match status" value="1"/>
</dbReference>
<organism evidence="7 8">
    <name type="scientific">Hippocampus comes</name>
    <name type="common">Tiger tail seahorse</name>
    <dbReference type="NCBI Taxonomy" id="109280"/>
    <lineage>
        <taxon>Eukaryota</taxon>
        <taxon>Metazoa</taxon>
        <taxon>Chordata</taxon>
        <taxon>Craniata</taxon>
        <taxon>Vertebrata</taxon>
        <taxon>Euteleostomi</taxon>
        <taxon>Actinopterygii</taxon>
        <taxon>Neopterygii</taxon>
        <taxon>Teleostei</taxon>
        <taxon>Neoteleostei</taxon>
        <taxon>Acanthomorphata</taxon>
        <taxon>Syngnathiaria</taxon>
        <taxon>Syngnathiformes</taxon>
        <taxon>Syngnathoidei</taxon>
        <taxon>Syngnathidae</taxon>
        <taxon>Hippocampus</taxon>
    </lineage>
</organism>
<dbReference type="SMART" id="SM00072">
    <property type="entry name" value="GuKc"/>
    <property type="match status" value="1"/>
</dbReference>
<evidence type="ECO:0000313" key="8">
    <source>
        <dbReference type="Proteomes" id="UP000264820"/>
    </source>
</evidence>
<dbReference type="SMART" id="SM00228">
    <property type="entry name" value="PDZ"/>
    <property type="match status" value="1"/>
</dbReference>
<feature type="domain" description="PDZ" evidence="6">
    <location>
        <begin position="93"/>
        <end position="146"/>
    </location>
</feature>
<feature type="domain" description="SH3" evidence="4">
    <location>
        <begin position="176"/>
        <end position="246"/>
    </location>
</feature>
<dbReference type="SUPFAM" id="SSF50156">
    <property type="entry name" value="PDZ domain-like"/>
    <property type="match status" value="1"/>
</dbReference>
<dbReference type="Pfam" id="PF00625">
    <property type="entry name" value="Guanylate_kin"/>
    <property type="match status" value="1"/>
</dbReference>
<dbReference type="InterPro" id="IPR008144">
    <property type="entry name" value="Guanylate_kin-like_dom"/>
</dbReference>
<evidence type="ECO:0000259" key="5">
    <source>
        <dbReference type="PROSITE" id="PS50052"/>
    </source>
</evidence>
<dbReference type="PROSITE" id="PS50106">
    <property type="entry name" value="PDZ"/>
    <property type="match status" value="1"/>
</dbReference>
<name>A0A3Q2X9X7_HIPCM</name>
<dbReference type="Gene3D" id="3.40.50.300">
    <property type="entry name" value="P-loop containing nucleotide triphosphate hydrolases"/>
    <property type="match status" value="1"/>
</dbReference>
<dbReference type="InterPro" id="IPR036028">
    <property type="entry name" value="SH3-like_dom_sf"/>
</dbReference>
<dbReference type="PROSITE" id="PS50052">
    <property type="entry name" value="GUANYLATE_KINASE_2"/>
    <property type="match status" value="1"/>
</dbReference>
<dbReference type="InterPro" id="IPR027417">
    <property type="entry name" value="P-loop_NTPase"/>
</dbReference>
<dbReference type="Gene3D" id="2.30.42.10">
    <property type="match status" value="1"/>
</dbReference>
<dbReference type="InterPro" id="IPR001452">
    <property type="entry name" value="SH3_domain"/>
</dbReference>
<dbReference type="InterPro" id="IPR036034">
    <property type="entry name" value="PDZ_sf"/>
</dbReference>
<dbReference type="SUPFAM" id="SSF52540">
    <property type="entry name" value="P-loop containing nucleoside triphosphate hydrolases"/>
    <property type="match status" value="1"/>
</dbReference>
<dbReference type="AlphaFoldDB" id="A0A3Q2X9X7"/>
<dbReference type="PROSITE" id="PS50002">
    <property type="entry name" value="SH3"/>
    <property type="match status" value="1"/>
</dbReference>
<dbReference type="Proteomes" id="UP000264820">
    <property type="component" value="Unplaced"/>
</dbReference>
<evidence type="ECO:0000313" key="7">
    <source>
        <dbReference type="Ensembl" id="ENSHCOP00000001010.1"/>
    </source>
</evidence>
<keyword evidence="2 3" id="KW-0728">SH3 domain</keyword>
<dbReference type="SUPFAM" id="SSF50044">
    <property type="entry name" value="SH3-domain"/>
    <property type="match status" value="1"/>
</dbReference>
<feature type="domain" description="Guanylate kinase-like" evidence="5">
    <location>
        <begin position="293"/>
        <end position="455"/>
    </location>
</feature>
<evidence type="ECO:0000256" key="3">
    <source>
        <dbReference type="PROSITE-ProRule" id="PRU00192"/>
    </source>
</evidence>
<sequence>CVFPYAGVIELLSMVVENVNEAVSRNVIGAHLLHELLSTQWLHALLQVRFQSGGGACTPALLSCHDAVAQADFGPVLAPLPDGLPVDEEVVRIVCLAKNEQPLGATIRKDKETGEIFIARVIRGGLADRSGLLHPGDLLVEVDGKPKHAPKFSVASPVPCVSPIICVTHTCSGIFILEMHAEAMVDYCPLQDSSIPCPDVGVFFSKGEVLEVLDQTDGQWWQARKITSSASFAGLIPSAATLKRSPDAITNMDRRSLSKRRRRSSTTITAYCANVATPYEEVVLYRRPPGDHHRLIILVGASGVGINELRKTLIKLNPDTYEGPIPRTRVTKQCFVSFGVYFLHTRLTPNCMYLHRFVQYGEFKGHNYGTSIDAINEVIKRGHVCIIDIEPHVGIYIRHSGNNTFKSVYVLQKQDLVDLSESSRQMEHKYKHLFDEALVNEQLSDTCAKLHAAVQRAQEDPYRGVMSWSCDTE</sequence>
<dbReference type="InterPro" id="IPR001478">
    <property type="entry name" value="PDZ"/>
</dbReference>
<dbReference type="Ensembl" id="ENSHCOT00000012823.1">
    <property type="protein sequence ID" value="ENSHCOP00000001010.1"/>
    <property type="gene ID" value="ENSHCOG00000001920.1"/>
</dbReference>
<evidence type="ECO:0000259" key="6">
    <source>
        <dbReference type="PROSITE" id="PS50106"/>
    </source>
</evidence>
<reference evidence="7" key="1">
    <citation type="submission" date="2025-08" db="UniProtKB">
        <authorList>
            <consortium name="Ensembl"/>
        </authorList>
    </citation>
    <scope>IDENTIFICATION</scope>
</reference>
<accession>A0A3Q2X9X7</accession>
<evidence type="ECO:0000259" key="4">
    <source>
        <dbReference type="PROSITE" id="PS50002"/>
    </source>
</evidence>
<dbReference type="GeneTree" id="ENSGT00940000156444"/>
<keyword evidence="8" id="KW-1185">Reference proteome</keyword>